<organism evidence="5 6">
    <name type="scientific">Chlamydomonas schloesseri</name>
    <dbReference type="NCBI Taxonomy" id="2026947"/>
    <lineage>
        <taxon>Eukaryota</taxon>
        <taxon>Viridiplantae</taxon>
        <taxon>Chlorophyta</taxon>
        <taxon>core chlorophytes</taxon>
        <taxon>Chlorophyceae</taxon>
        <taxon>CS clade</taxon>
        <taxon>Chlamydomonadales</taxon>
        <taxon>Chlamydomonadaceae</taxon>
        <taxon>Chlamydomonas</taxon>
    </lineage>
</organism>
<dbReference type="InterPro" id="IPR036300">
    <property type="entry name" value="MIR_dom_sf"/>
</dbReference>
<dbReference type="EMBL" id="JAEHOD010000049">
    <property type="protein sequence ID" value="KAG2436596.1"/>
    <property type="molecule type" value="Genomic_DNA"/>
</dbReference>
<feature type="chain" id="PRO_5032344306" description="MIR domain-containing protein" evidence="3">
    <location>
        <begin position="27"/>
        <end position="222"/>
    </location>
</feature>
<evidence type="ECO:0000256" key="3">
    <source>
        <dbReference type="SAM" id="SignalP"/>
    </source>
</evidence>
<sequence>MGQPGLLIAAAAVALTLISSVVYVDADNLVVTCGSTIKLQHVATKSRLHSHQVAYSRGSQQQSVTGYPDGDDGNSLWLVQGPENEPCVPGAPLRKGARVRMLHVATRKWLHSHLYQSPLSNNQEVSAFGSDTQTDGGDNWILEWEGKGKLWKQNTKIRFKHVDTNAYLYSHDAKYGNPIAGQFEVCAMASKGKNAEWVAAEGVYLPQPKKEGEAAEEDKEEL</sequence>
<name>A0A835TE79_9CHLO</name>
<feature type="domain" description="MIR" evidence="4">
    <location>
        <begin position="148"/>
        <end position="202"/>
    </location>
</feature>
<dbReference type="Proteomes" id="UP000613740">
    <property type="component" value="Unassembled WGS sequence"/>
</dbReference>
<keyword evidence="2" id="KW-0677">Repeat</keyword>
<gene>
    <name evidence="5" type="ORF">HYH02_011533</name>
</gene>
<dbReference type="Pfam" id="PF02815">
    <property type="entry name" value="MIR"/>
    <property type="match status" value="1"/>
</dbReference>
<proteinExistence type="predicted"/>
<dbReference type="PROSITE" id="PS50919">
    <property type="entry name" value="MIR"/>
    <property type="match status" value="3"/>
</dbReference>
<dbReference type="PANTHER" id="PTHR46809">
    <property type="entry name" value="STROMAL CELL-DERIVED FACTOR 2-LIKE PROTEIN"/>
    <property type="match status" value="1"/>
</dbReference>
<evidence type="ECO:0000256" key="2">
    <source>
        <dbReference type="ARBA" id="ARBA00022737"/>
    </source>
</evidence>
<feature type="signal peptide" evidence="3">
    <location>
        <begin position="1"/>
        <end position="26"/>
    </location>
</feature>
<dbReference type="SUPFAM" id="SSF82109">
    <property type="entry name" value="MIR domain"/>
    <property type="match status" value="1"/>
</dbReference>
<evidence type="ECO:0000259" key="4">
    <source>
        <dbReference type="PROSITE" id="PS50919"/>
    </source>
</evidence>
<dbReference type="OrthoDB" id="5588846at2759"/>
<evidence type="ECO:0000256" key="1">
    <source>
        <dbReference type="ARBA" id="ARBA00022729"/>
    </source>
</evidence>
<reference evidence="5" key="1">
    <citation type="journal article" date="2020" name="bioRxiv">
        <title>Comparative genomics of Chlamydomonas.</title>
        <authorList>
            <person name="Craig R.J."/>
            <person name="Hasan A.R."/>
            <person name="Ness R.W."/>
            <person name="Keightley P.D."/>
        </authorList>
    </citation>
    <scope>NUCLEOTIDE SEQUENCE</scope>
    <source>
        <strain evidence="5">CCAP 11/173</strain>
    </source>
</reference>
<feature type="domain" description="MIR" evidence="4">
    <location>
        <begin position="28"/>
        <end position="82"/>
    </location>
</feature>
<dbReference type="InterPro" id="IPR016093">
    <property type="entry name" value="MIR_motif"/>
</dbReference>
<comment type="caution">
    <text evidence="5">The sequence shown here is derived from an EMBL/GenBank/DDBJ whole genome shotgun (WGS) entry which is preliminary data.</text>
</comment>
<evidence type="ECO:0000313" key="6">
    <source>
        <dbReference type="Proteomes" id="UP000613740"/>
    </source>
</evidence>
<dbReference type="Gene3D" id="2.80.10.50">
    <property type="match status" value="1"/>
</dbReference>
<evidence type="ECO:0000313" key="5">
    <source>
        <dbReference type="EMBL" id="KAG2436596.1"/>
    </source>
</evidence>
<protein>
    <recommendedName>
        <fullName evidence="4">MIR domain-containing protein</fullName>
    </recommendedName>
</protein>
<keyword evidence="1 3" id="KW-0732">Signal</keyword>
<dbReference type="PANTHER" id="PTHR46809:SF2">
    <property type="entry name" value="GH21273P"/>
    <property type="match status" value="1"/>
</dbReference>
<dbReference type="SMART" id="SM00472">
    <property type="entry name" value="MIR"/>
    <property type="match status" value="3"/>
</dbReference>
<dbReference type="CDD" id="cd23294">
    <property type="entry name" value="beta-trefoil_MIR_AtSDF2-like"/>
    <property type="match status" value="1"/>
</dbReference>
<feature type="domain" description="MIR" evidence="4">
    <location>
        <begin position="90"/>
        <end position="145"/>
    </location>
</feature>
<keyword evidence="6" id="KW-1185">Reference proteome</keyword>
<dbReference type="AlphaFoldDB" id="A0A835TE79"/>
<accession>A0A835TE79</accession>